<accession>A0A7R7GTB8</accession>
<dbReference type="EMBL" id="AP024237">
    <property type="protein sequence ID" value="BCO35250.1"/>
    <property type="molecule type" value="Genomic_DNA"/>
</dbReference>
<dbReference type="GO" id="GO:0000287">
    <property type="term" value="F:magnesium ion binding"/>
    <property type="evidence" value="ECO:0007669"/>
    <property type="project" value="UniProtKB-ARBA"/>
</dbReference>
<dbReference type="InterPro" id="IPR029061">
    <property type="entry name" value="THDP-binding"/>
</dbReference>
<dbReference type="AlphaFoldDB" id="A0A7R7GTB8"/>
<evidence type="ECO:0008006" key="3">
    <source>
        <dbReference type="Google" id="ProtNLM"/>
    </source>
</evidence>
<dbReference type="SUPFAM" id="SSF52518">
    <property type="entry name" value="Thiamin diphosphate-binding fold (THDP-binding)"/>
    <property type="match status" value="1"/>
</dbReference>
<reference evidence="1 2" key="1">
    <citation type="submission" date="2020-12" db="EMBL/GenBank/DDBJ databases">
        <title>Complete genome sequence of Mycobacterium heckeshornense JCM 15655T, closely related to a pathogenic non-tuberculous mycobacterial species Mycobacterium xenopi.</title>
        <authorList>
            <person name="Yoshida M."/>
            <person name="Fukano H."/>
            <person name="Asakura T."/>
            <person name="Suzuki M."/>
            <person name="Hoshino Y."/>
        </authorList>
    </citation>
    <scope>NUCLEOTIDE SEQUENCE [LARGE SCALE GENOMIC DNA]</scope>
    <source>
        <strain evidence="1 2">JCM 15655</strain>
    </source>
</reference>
<dbReference type="Gene3D" id="3.40.50.970">
    <property type="match status" value="1"/>
</dbReference>
<organism evidence="1 2">
    <name type="scientific">Mycobacterium heckeshornense</name>
    <dbReference type="NCBI Taxonomy" id="110505"/>
    <lineage>
        <taxon>Bacteria</taxon>
        <taxon>Bacillati</taxon>
        <taxon>Actinomycetota</taxon>
        <taxon>Actinomycetes</taxon>
        <taxon>Mycobacteriales</taxon>
        <taxon>Mycobacteriaceae</taxon>
        <taxon>Mycobacterium</taxon>
    </lineage>
</organism>
<keyword evidence="2" id="KW-1185">Reference proteome</keyword>
<protein>
    <recommendedName>
        <fullName evidence="3">Pyruvate dehydrogenase (Acetyl-transferring) E1 component subunit alpha</fullName>
    </recommendedName>
</protein>
<gene>
    <name evidence="1" type="ORF">MHEC_16830</name>
</gene>
<sequence>MDPIPRYRAYLQGQGLWSERLDERVSARCARLRSELRDAVFSASDLDVDEVFTTVYAEITPALEAQRRQLRAELAKEG</sequence>
<evidence type="ECO:0000313" key="1">
    <source>
        <dbReference type="EMBL" id="BCO35250.1"/>
    </source>
</evidence>
<name>A0A7R7GTB8_9MYCO</name>
<dbReference type="Proteomes" id="UP000595446">
    <property type="component" value="Chromosome"/>
</dbReference>
<evidence type="ECO:0000313" key="2">
    <source>
        <dbReference type="Proteomes" id="UP000595446"/>
    </source>
</evidence>
<proteinExistence type="predicted"/>